<keyword evidence="1" id="KW-1133">Transmembrane helix</keyword>
<keyword evidence="1" id="KW-0472">Membrane</keyword>
<organism evidence="3 4">
    <name type="scientific">Aeromonas bivalvium</name>
    <dbReference type="NCBI Taxonomy" id="440079"/>
    <lineage>
        <taxon>Bacteria</taxon>
        <taxon>Pseudomonadati</taxon>
        <taxon>Pseudomonadota</taxon>
        <taxon>Gammaproteobacteria</taxon>
        <taxon>Aeromonadales</taxon>
        <taxon>Aeromonadaceae</taxon>
        <taxon>Aeromonas</taxon>
    </lineage>
</organism>
<keyword evidence="4" id="KW-1185">Reference proteome</keyword>
<dbReference type="Gene3D" id="6.20.270.20">
    <property type="entry name" value="LapD/MoxY periplasmic domain"/>
    <property type="match status" value="1"/>
</dbReference>
<dbReference type="Pfam" id="PF16448">
    <property type="entry name" value="LapD_MoxY_N"/>
    <property type="match status" value="1"/>
</dbReference>
<evidence type="ECO:0000256" key="1">
    <source>
        <dbReference type="SAM" id="Phobius"/>
    </source>
</evidence>
<feature type="domain" description="LapD/MoxY periplasmic" evidence="2">
    <location>
        <begin position="23"/>
        <end position="146"/>
    </location>
</feature>
<feature type="transmembrane region" description="Helical" evidence="1">
    <location>
        <begin position="6"/>
        <end position="25"/>
    </location>
</feature>
<name>A0ABW9GS11_9GAMM</name>
<accession>A0ABW9GS11</accession>
<dbReference type="EMBL" id="JBGXBU010000005">
    <property type="protein sequence ID" value="MFM4893927.1"/>
    <property type="molecule type" value="Genomic_DNA"/>
</dbReference>
<reference evidence="3 4" key="1">
    <citation type="submission" date="2024-09" db="EMBL/GenBank/DDBJ databases">
        <title>Aeromonas strains Genome sequencing and assembly.</title>
        <authorList>
            <person name="Hu X."/>
            <person name="Tang B."/>
        </authorList>
    </citation>
    <scope>NUCLEOTIDE SEQUENCE [LARGE SCALE GENOMIC DNA]</scope>
    <source>
        <strain evidence="3 4">NB23SCDHY001</strain>
    </source>
</reference>
<evidence type="ECO:0000259" key="2">
    <source>
        <dbReference type="Pfam" id="PF16448"/>
    </source>
</evidence>
<dbReference type="Proteomes" id="UP001630969">
    <property type="component" value="Unassembled WGS sequence"/>
</dbReference>
<dbReference type="InterPro" id="IPR042461">
    <property type="entry name" value="LapD_MoxY_peri_C"/>
</dbReference>
<protein>
    <submittedName>
        <fullName evidence="3">LapD/MoxY N-terminal periplasmic domain-containing protein</fullName>
    </submittedName>
</protein>
<dbReference type="RefSeq" id="WP_408790685.1">
    <property type="nucleotide sequence ID" value="NZ_JBGXBU010000005.1"/>
</dbReference>
<gene>
    <name evidence="3" type="ORF">ACEUDJ_13740</name>
</gene>
<dbReference type="Gene3D" id="3.30.110.200">
    <property type="match status" value="1"/>
</dbReference>
<evidence type="ECO:0000313" key="4">
    <source>
        <dbReference type="Proteomes" id="UP001630969"/>
    </source>
</evidence>
<dbReference type="InterPro" id="IPR032244">
    <property type="entry name" value="LapD_MoxY_N"/>
</dbReference>
<evidence type="ECO:0000313" key="3">
    <source>
        <dbReference type="EMBL" id="MFM4893927.1"/>
    </source>
</evidence>
<keyword evidence="1" id="KW-0812">Transmembrane</keyword>
<proteinExistence type="predicted"/>
<comment type="caution">
    <text evidence="3">The sequence shown here is derived from an EMBL/GenBank/DDBJ whole genome shotgun (WGS) entry which is preliminary data.</text>
</comment>
<sequence length="433" mass="47797">MSLAKLLNGIIIILFLIGAVLLFMLEITTVRQSILDQMSANLETAITALGLVLQGTLLNEDKVLAETIVNAMFDGGFVSAITLIDPDGQMLFHKVFASTQQNVPAWLPHLIAMPPVKVEQELTDGWRILGSLTLEGHSGYAYQHLWGAISRTGLALLAGLLVFSLLIPWICHRLLRPLVEINQQLDLVRKHHYGSELPTPWLKELKAVAGSVNQLVSERKRDMLQQRLKIAQLGKQQEASSHLPLLNLRPLDERWQQQHFYSTQGDILLYRRLLPLKPFSCETSITALQQAVTDWLDRGHDGLSLPLSLLAHEEWDQLATTLAGVPKGRVIDWRWDLATLPANGVIAFMALERAGVAQAFSAIPLNNEVLTLLDPVKPTFISLAVTNAPLYWNLVSQNLHGSGYTVLAEASSITDSDILRAWGIDGYAAGASS</sequence>
<dbReference type="GeneID" id="97221059"/>